<keyword evidence="2" id="KW-1185">Reference proteome</keyword>
<accession>A0ACB9A0F4</accession>
<reference evidence="2" key="1">
    <citation type="journal article" date="2022" name="Mol. Ecol. Resour.">
        <title>The genomes of chicory, endive, great burdock and yacon provide insights into Asteraceae palaeo-polyploidization history and plant inulin production.</title>
        <authorList>
            <person name="Fan W."/>
            <person name="Wang S."/>
            <person name="Wang H."/>
            <person name="Wang A."/>
            <person name="Jiang F."/>
            <person name="Liu H."/>
            <person name="Zhao H."/>
            <person name="Xu D."/>
            <person name="Zhang Y."/>
        </authorList>
    </citation>
    <scope>NUCLEOTIDE SEQUENCE [LARGE SCALE GENOMIC DNA]</scope>
    <source>
        <strain evidence="2">cv. Niubang</strain>
    </source>
</reference>
<proteinExistence type="predicted"/>
<gene>
    <name evidence="1" type="ORF">L6452_27277</name>
</gene>
<name>A0ACB9A0F4_ARCLA</name>
<reference evidence="1 2" key="2">
    <citation type="journal article" date="2022" name="Mol. Ecol. Resour.">
        <title>The genomes of chicory, endive, great burdock and yacon provide insights into Asteraceae paleo-polyploidization history and plant inulin production.</title>
        <authorList>
            <person name="Fan W."/>
            <person name="Wang S."/>
            <person name="Wang H."/>
            <person name="Wang A."/>
            <person name="Jiang F."/>
            <person name="Liu H."/>
            <person name="Zhao H."/>
            <person name="Xu D."/>
            <person name="Zhang Y."/>
        </authorList>
    </citation>
    <scope>NUCLEOTIDE SEQUENCE [LARGE SCALE GENOMIC DNA]</scope>
    <source>
        <strain evidence="2">cv. Niubang</strain>
    </source>
</reference>
<evidence type="ECO:0000313" key="2">
    <source>
        <dbReference type="Proteomes" id="UP001055879"/>
    </source>
</evidence>
<dbReference type="EMBL" id="CM042055">
    <property type="protein sequence ID" value="KAI3701860.1"/>
    <property type="molecule type" value="Genomic_DNA"/>
</dbReference>
<dbReference type="Proteomes" id="UP001055879">
    <property type="component" value="Linkage Group LG09"/>
</dbReference>
<protein>
    <submittedName>
        <fullName evidence="1">Uncharacterized protein</fullName>
    </submittedName>
</protein>
<organism evidence="1 2">
    <name type="scientific">Arctium lappa</name>
    <name type="common">Greater burdock</name>
    <name type="synonym">Lappa major</name>
    <dbReference type="NCBI Taxonomy" id="4217"/>
    <lineage>
        <taxon>Eukaryota</taxon>
        <taxon>Viridiplantae</taxon>
        <taxon>Streptophyta</taxon>
        <taxon>Embryophyta</taxon>
        <taxon>Tracheophyta</taxon>
        <taxon>Spermatophyta</taxon>
        <taxon>Magnoliopsida</taxon>
        <taxon>eudicotyledons</taxon>
        <taxon>Gunneridae</taxon>
        <taxon>Pentapetalae</taxon>
        <taxon>asterids</taxon>
        <taxon>campanulids</taxon>
        <taxon>Asterales</taxon>
        <taxon>Asteraceae</taxon>
        <taxon>Carduoideae</taxon>
        <taxon>Cardueae</taxon>
        <taxon>Arctiinae</taxon>
        <taxon>Arctium</taxon>
    </lineage>
</organism>
<sequence>MIDSLSLGETLTCDNKFGDSSRKSSQSVTHHLTAFRKGKFVTISDTMNWKKLKPKSKRSKLVQSAINSTSSSFPFSTTGLVPRLIRQDFNRCFLPMSSILTYAKSFISLVNFGGMRHYVRLI</sequence>
<comment type="caution">
    <text evidence="1">The sequence shown here is derived from an EMBL/GenBank/DDBJ whole genome shotgun (WGS) entry which is preliminary data.</text>
</comment>
<evidence type="ECO:0000313" key="1">
    <source>
        <dbReference type="EMBL" id="KAI3701860.1"/>
    </source>
</evidence>